<evidence type="ECO:0000313" key="12">
    <source>
        <dbReference type="EMBL" id="MFC1439168.1"/>
    </source>
</evidence>
<keyword evidence="5" id="KW-0378">Hydrolase</keyword>
<comment type="catalytic activity">
    <reaction evidence="7">
        <text>Preferential cleavage: (Ac)2-L-Lys-D-Ala-|-D-Ala. Also transpeptidation of peptidyl-alanyl moieties that are N-acyl substituents of D-alanine.</text>
        <dbReference type="EC" id="3.4.16.4"/>
    </reaction>
</comment>
<evidence type="ECO:0000256" key="7">
    <source>
        <dbReference type="ARBA" id="ARBA00034000"/>
    </source>
</evidence>
<dbReference type="InterPro" id="IPR036950">
    <property type="entry name" value="PBP_transglycosylase"/>
</dbReference>
<sequence>MAAKQISTPLQKVGNGLGLVGASVLAGAIVAGLAIPAVGAVGLGAKSTADDFNSISDSLAIPTLSQSSTIYDADGGVIATVYSRDRQVEPLSKIAPVMQNALIDIEDHRFYQHGAIDLTGTLRALTRNASSGSTQGGSTLTQQLVKNIFIEEAGDDATLVAQATAQTTDRKIKELRYAINFEKTLTKQQILDDYLNITYFGGKAYGVEAAAEQYFSVHASELTLPQAALLAGLVQAPSQYDPIANPEAALTRRNEVLNSMASYGTITPAAAKAAEATPVKLKIKHASEGCITAKKGEEFFCDYVKSIILKDPTFGKTAEERSAVWYTGGLKIYTTLNPKDQAADVKAVEDHAYASDKAIAASTMVEPGTGKILAMAQSRPYGTGTNQTEINYNADSQHSGGGGFPTGSIFKAVTAAAALEQGIPLSYTINSVASGDFPEMTNCNGDRLLATPGDENDTTTPYGNINMVQAMAASVNTYFVPLEAKVGLCNVVKMAQRLGLTYQGSADSKSPSGLTPLDQVQTLTLGVNSLTTLQIANLYATFSANGTYCSPTAISRITNSSGKDIKVPGSNCTQALTPSVAASVNTLLHSVVSDPGGTGASIGDIGGYDDAGKTGTTNNEDQAWFAGYTKQISDATMMTNPSAPSKYSLSGKTIGGTYYAKAWGYLTSGAVWHQAMVASMSGLPHLSLTVAAKPADAVKATTTTKNNGNNSNNGNNNNGNNGGNNNGGH</sequence>
<evidence type="ECO:0000259" key="10">
    <source>
        <dbReference type="Pfam" id="PF00905"/>
    </source>
</evidence>
<dbReference type="RefSeq" id="WP_380564646.1">
    <property type="nucleotide sequence ID" value="NZ_JBEUKS010000004.1"/>
</dbReference>
<keyword evidence="13" id="KW-1185">Reference proteome</keyword>
<feature type="domain" description="Glycosyl transferase family 51" evidence="11">
    <location>
        <begin position="76"/>
        <end position="260"/>
    </location>
</feature>
<dbReference type="Pfam" id="PF00905">
    <property type="entry name" value="Transpeptidase"/>
    <property type="match status" value="1"/>
</dbReference>
<dbReference type="Gene3D" id="1.10.3810.10">
    <property type="entry name" value="Biosynthetic peptidoglycan transglycosylase-like"/>
    <property type="match status" value="1"/>
</dbReference>
<evidence type="ECO:0000256" key="1">
    <source>
        <dbReference type="ARBA" id="ARBA00022645"/>
    </source>
</evidence>
<dbReference type="InterPro" id="IPR001264">
    <property type="entry name" value="Glyco_trans_51"/>
</dbReference>
<evidence type="ECO:0000256" key="3">
    <source>
        <dbReference type="ARBA" id="ARBA00022676"/>
    </source>
</evidence>
<feature type="compositionally biased region" description="Low complexity" evidence="9">
    <location>
        <begin position="706"/>
        <end position="719"/>
    </location>
</feature>
<evidence type="ECO:0000256" key="6">
    <source>
        <dbReference type="ARBA" id="ARBA00023268"/>
    </source>
</evidence>
<keyword evidence="2" id="KW-0645">Protease</keyword>
<dbReference type="SUPFAM" id="SSF53955">
    <property type="entry name" value="Lysozyme-like"/>
    <property type="match status" value="1"/>
</dbReference>
<evidence type="ECO:0000256" key="4">
    <source>
        <dbReference type="ARBA" id="ARBA00022679"/>
    </source>
</evidence>
<keyword evidence="1" id="KW-0121">Carboxypeptidase</keyword>
<accession>A0ABV6XM80</accession>
<evidence type="ECO:0000256" key="2">
    <source>
        <dbReference type="ARBA" id="ARBA00022670"/>
    </source>
</evidence>
<feature type="region of interest" description="Disordered" evidence="9">
    <location>
        <begin position="701"/>
        <end position="729"/>
    </location>
</feature>
<dbReference type="PANTHER" id="PTHR32282:SF33">
    <property type="entry name" value="PEPTIDOGLYCAN GLYCOSYLTRANSFERASE"/>
    <property type="match status" value="1"/>
</dbReference>
<comment type="caution">
    <text evidence="12">The sequence shown here is derived from an EMBL/GenBank/DDBJ whole genome shotgun (WGS) entry which is preliminary data.</text>
</comment>
<evidence type="ECO:0000256" key="5">
    <source>
        <dbReference type="ARBA" id="ARBA00022801"/>
    </source>
</evidence>
<reference evidence="12 13" key="1">
    <citation type="submission" date="2024-06" db="EMBL/GenBank/DDBJ databases">
        <authorList>
            <person name="Lee S.D."/>
        </authorList>
    </citation>
    <scope>NUCLEOTIDE SEQUENCE [LARGE SCALE GENOMIC DNA]</scope>
    <source>
        <strain evidence="12 13">N1-10</strain>
    </source>
</reference>
<dbReference type="Pfam" id="PF00912">
    <property type="entry name" value="Transgly"/>
    <property type="match status" value="1"/>
</dbReference>
<name>A0ABV6XM80_9ACTN</name>
<evidence type="ECO:0000259" key="11">
    <source>
        <dbReference type="Pfam" id="PF00912"/>
    </source>
</evidence>
<dbReference type="InterPro" id="IPR001460">
    <property type="entry name" value="PCN-bd_Tpept"/>
</dbReference>
<comment type="catalytic activity">
    <reaction evidence="8">
        <text>[GlcNAc-(1-&gt;4)-Mur2Ac(oyl-L-Ala-gamma-D-Glu-L-Lys-D-Ala-D-Ala)](n)-di-trans,octa-cis-undecaprenyl diphosphate + beta-D-GlcNAc-(1-&gt;4)-Mur2Ac(oyl-L-Ala-gamma-D-Glu-L-Lys-D-Ala-D-Ala)-di-trans,octa-cis-undecaprenyl diphosphate = [GlcNAc-(1-&gt;4)-Mur2Ac(oyl-L-Ala-gamma-D-Glu-L-Lys-D-Ala-D-Ala)](n+1)-di-trans,octa-cis-undecaprenyl diphosphate + di-trans,octa-cis-undecaprenyl diphosphate + H(+)</text>
        <dbReference type="Rhea" id="RHEA:23708"/>
        <dbReference type="Rhea" id="RHEA-COMP:9602"/>
        <dbReference type="Rhea" id="RHEA-COMP:9603"/>
        <dbReference type="ChEBI" id="CHEBI:15378"/>
        <dbReference type="ChEBI" id="CHEBI:58405"/>
        <dbReference type="ChEBI" id="CHEBI:60033"/>
        <dbReference type="ChEBI" id="CHEBI:78435"/>
        <dbReference type="EC" id="2.4.99.28"/>
    </reaction>
</comment>
<feature type="domain" description="Penicillin-binding protein transpeptidase" evidence="10">
    <location>
        <begin position="363"/>
        <end position="637"/>
    </location>
</feature>
<evidence type="ECO:0000256" key="8">
    <source>
        <dbReference type="ARBA" id="ARBA00049902"/>
    </source>
</evidence>
<dbReference type="Gene3D" id="3.40.710.10">
    <property type="entry name" value="DD-peptidase/beta-lactamase superfamily"/>
    <property type="match status" value="1"/>
</dbReference>
<organism evidence="12 13">
    <name type="scientific">Streptacidiphilus jeojiensis</name>
    <dbReference type="NCBI Taxonomy" id="3229225"/>
    <lineage>
        <taxon>Bacteria</taxon>
        <taxon>Bacillati</taxon>
        <taxon>Actinomycetota</taxon>
        <taxon>Actinomycetes</taxon>
        <taxon>Kitasatosporales</taxon>
        <taxon>Streptomycetaceae</taxon>
        <taxon>Streptacidiphilus</taxon>
    </lineage>
</organism>
<dbReference type="PANTHER" id="PTHR32282">
    <property type="entry name" value="BINDING PROTEIN TRANSPEPTIDASE, PUTATIVE-RELATED"/>
    <property type="match status" value="1"/>
</dbReference>
<keyword evidence="6" id="KW-0511">Multifunctional enzyme</keyword>
<dbReference type="InterPro" id="IPR023346">
    <property type="entry name" value="Lysozyme-like_dom_sf"/>
</dbReference>
<dbReference type="InterPro" id="IPR050396">
    <property type="entry name" value="Glycosyltr_51/Transpeptidase"/>
</dbReference>
<dbReference type="InterPro" id="IPR012338">
    <property type="entry name" value="Beta-lactam/transpept-like"/>
</dbReference>
<dbReference type="EMBL" id="JBEUKS010000004">
    <property type="protein sequence ID" value="MFC1439168.1"/>
    <property type="molecule type" value="Genomic_DNA"/>
</dbReference>
<keyword evidence="4" id="KW-0808">Transferase</keyword>
<proteinExistence type="predicted"/>
<protein>
    <submittedName>
        <fullName evidence="12">Transglycosylase domain-containing protein</fullName>
    </submittedName>
</protein>
<dbReference type="SUPFAM" id="SSF56601">
    <property type="entry name" value="beta-lactamase/transpeptidase-like"/>
    <property type="match status" value="1"/>
</dbReference>
<evidence type="ECO:0000256" key="9">
    <source>
        <dbReference type="SAM" id="MobiDB-lite"/>
    </source>
</evidence>
<keyword evidence="3" id="KW-0328">Glycosyltransferase</keyword>
<evidence type="ECO:0000313" key="13">
    <source>
        <dbReference type="Proteomes" id="UP001592581"/>
    </source>
</evidence>
<feature type="compositionally biased region" description="Gly residues" evidence="9">
    <location>
        <begin position="720"/>
        <end position="729"/>
    </location>
</feature>
<dbReference type="Proteomes" id="UP001592581">
    <property type="component" value="Unassembled WGS sequence"/>
</dbReference>
<gene>
    <name evidence="12" type="ORF">ABUW04_12960</name>
</gene>